<dbReference type="RefSeq" id="WP_345667833.1">
    <property type="nucleotide sequence ID" value="NZ_BAABKE010000005.1"/>
</dbReference>
<reference evidence="3" key="1">
    <citation type="journal article" date="2019" name="Int. J. Syst. Evol. Microbiol.">
        <title>The Global Catalogue of Microorganisms (GCM) 10K type strain sequencing project: providing services to taxonomists for standard genome sequencing and annotation.</title>
        <authorList>
            <consortium name="The Broad Institute Genomics Platform"/>
            <consortium name="The Broad Institute Genome Sequencing Center for Infectious Disease"/>
            <person name="Wu L."/>
            <person name="Ma J."/>
        </authorList>
    </citation>
    <scope>NUCLEOTIDE SEQUENCE [LARGE SCALE GENOMIC DNA]</scope>
    <source>
        <strain evidence="3">JCM 18424</strain>
    </source>
</reference>
<feature type="transmembrane region" description="Helical" evidence="1">
    <location>
        <begin position="12"/>
        <end position="30"/>
    </location>
</feature>
<evidence type="ECO:0000313" key="2">
    <source>
        <dbReference type="EMBL" id="GAA5101573.1"/>
    </source>
</evidence>
<feature type="transmembrane region" description="Helical" evidence="1">
    <location>
        <begin position="79"/>
        <end position="96"/>
    </location>
</feature>
<accession>A0ABP9MTD1</accession>
<gene>
    <name evidence="2" type="ORF">GCM10023338_17850</name>
</gene>
<feature type="transmembrane region" description="Helical" evidence="1">
    <location>
        <begin position="286"/>
        <end position="310"/>
    </location>
</feature>
<feature type="transmembrane region" description="Helical" evidence="1">
    <location>
        <begin position="127"/>
        <end position="146"/>
    </location>
</feature>
<keyword evidence="1" id="KW-0472">Membrane</keyword>
<feature type="transmembrane region" description="Helical" evidence="1">
    <location>
        <begin position="153"/>
        <end position="178"/>
    </location>
</feature>
<name>A0ABP9MTD1_9GAMM</name>
<evidence type="ECO:0000256" key="1">
    <source>
        <dbReference type="SAM" id="Phobius"/>
    </source>
</evidence>
<comment type="caution">
    <text evidence="2">The sequence shown here is derived from an EMBL/GenBank/DDBJ whole genome shotgun (WGS) entry which is preliminary data.</text>
</comment>
<evidence type="ECO:0000313" key="3">
    <source>
        <dbReference type="Proteomes" id="UP001500631"/>
    </source>
</evidence>
<dbReference type="InterPro" id="IPR025686">
    <property type="entry name" value="Glucos_trans_II"/>
</dbReference>
<keyword evidence="1" id="KW-1133">Transmembrane helix</keyword>
<sequence>MSHIERIIKQNFIYFVIAALFITLCYLSLLRLDDFYFADDHYRKNYGTTGYTVFSRYTAELLSVIFTIPEWHAYDYTPLEQVLAIFVMAFSGLILNSLFIEKITVFSAIISAFVGMSPFFYGNLLFSYGSFSMSVSVLFSIFPFLFYRSHRVFFIISIIGVLGTLTTYQSASGVYWVVVIMLTAKNYFYDQINIKRCVKLFCIATLAYIIAVAIFRFCIYTPRFSHISNEALALPELFNGVIRNIKKYLVFIYSFVAKGYIGLYIIFLLLVFSLNVLRCQENQFKVISMICLLIIIPIVLIASIGIPIFLSEFPIADRYMLGFNVLITICALVGFLNSGIIYRIFYLLFAMQLIAYGNIQGNIIGEQWSYEKFRLSMALSDLSPLIGDEYALSFGGNPVFRASFNVNAKNNSFIYGRHKNIISLLGYPGYWQLIVGRYIPIRKGNVQCDSDKGKVIFSSVYHNIYQKNRCFSVIYKTVGIKQSSVDSTSQASVSIMSQ</sequence>
<feature type="transmembrane region" description="Helical" evidence="1">
    <location>
        <begin position="198"/>
        <end position="219"/>
    </location>
</feature>
<keyword evidence="1" id="KW-0812">Transmembrane</keyword>
<organism evidence="2 3">
    <name type="scientific">Wohlfahrtiimonas larvae</name>
    <dbReference type="NCBI Taxonomy" id="1157986"/>
    <lineage>
        <taxon>Bacteria</taxon>
        <taxon>Pseudomonadati</taxon>
        <taxon>Pseudomonadota</taxon>
        <taxon>Gammaproteobacteria</taxon>
        <taxon>Cardiobacteriales</taxon>
        <taxon>Ignatzschineriaceae</taxon>
        <taxon>Wohlfahrtiimonas</taxon>
    </lineage>
</organism>
<dbReference type="Proteomes" id="UP001500631">
    <property type="component" value="Unassembled WGS sequence"/>
</dbReference>
<feature type="transmembrane region" description="Helical" evidence="1">
    <location>
        <begin position="248"/>
        <end position="274"/>
    </location>
</feature>
<keyword evidence="3" id="KW-1185">Reference proteome</keyword>
<protein>
    <recommendedName>
        <fullName evidence="4">Glycosyltransferase RgtA/B/C/D-like domain-containing protein</fullName>
    </recommendedName>
</protein>
<proteinExistence type="predicted"/>
<dbReference type="EMBL" id="BAABKE010000005">
    <property type="protein sequence ID" value="GAA5101573.1"/>
    <property type="molecule type" value="Genomic_DNA"/>
</dbReference>
<evidence type="ECO:0008006" key="4">
    <source>
        <dbReference type="Google" id="ProtNLM"/>
    </source>
</evidence>
<dbReference type="Pfam" id="PF14264">
    <property type="entry name" value="Glucos_trans_II"/>
    <property type="match status" value="1"/>
</dbReference>
<feature type="transmembrane region" description="Helical" evidence="1">
    <location>
        <begin position="319"/>
        <end position="338"/>
    </location>
</feature>